<dbReference type="EMBL" id="KK107505">
    <property type="protein sequence ID" value="EZA49531.1"/>
    <property type="molecule type" value="Genomic_DNA"/>
</dbReference>
<dbReference type="STRING" id="2015173.A0A026W1S8"/>
<dbReference type="PANTHER" id="PTHR45913">
    <property type="entry name" value="EPM2A-INTERACTING PROTEIN 1"/>
    <property type="match status" value="1"/>
</dbReference>
<name>A0A026W1S8_OOCBI</name>
<dbReference type="PANTHER" id="PTHR45913:SF20">
    <property type="entry name" value="GENERAL TRANSCRIPTION FACTOR II-I REPEAT DOMAIN-CONTAINING PROTEIN 2"/>
    <property type="match status" value="1"/>
</dbReference>
<gene>
    <name evidence="1" type="ORF">X777_12232</name>
</gene>
<dbReference type="InterPro" id="IPR012337">
    <property type="entry name" value="RNaseH-like_sf"/>
</dbReference>
<evidence type="ECO:0000313" key="1">
    <source>
        <dbReference type="EMBL" id="EZA49531.1"/>
    </source>
</evidence>
<protein>
    <submittedName>
        <fullName evidence="1">SCAN domain-containing protein</fullName>
    </submittedName>
</protein>
<keyword evidence="2" id="KW-1185">Reference proteome</keyword>
<sequence length="277" mass="32214">MHNTTTGADIFKAVEEPLKNYNTDFSKCSAIVTDGAKAMTGTKPGLFGQLKQQNIEIPFIHCIIHQEALYGKAIKLSDTMQAVTKITNFIKGGNKFLLHRKFQQFLREHNAAYTDVPLHYAVRWLSAGKCLDKFFAIRKEIFLFLQEPSVPKHDEFKDFLENFESFSEINMDFKKHMYIIESIINQFETRFSNISILRTDLILFENPLTVKIEEQNLQFQEELCKQIFLLMKYIKTDKRSTLNDKSLSSLMQTNISNINVDIPTLVESHKRFRRSDP</sequence>
<dbReference type="OrthoDB" id="7554308at2759"/>
<dbReference type="Proteomes" id="UP000053097">
    <property type="component" value="Unassembled WGS sequence"/>
</dbReference>
<organism evidence="1 2">
    <name type="scientific">Ooceraea biroi</name>
    <name type="common">Clonal raider ant</name>
    <name type="synonym">Cerapachys biroi</name>
    <dbReference type="NCBI Taxonomy" id="2015173"/>
    <lineage>
        <taxon>Eukaryota</taxon>
        <taxon>Metazoa</taxon>
        <taxon>Ecdysozoa</taxon>
        <taxon>Arthropoda</taxon>
        <taxon>Hexapoda</taxon>
        <taxon>Insecta</taxon>
        <taxon>Pterygota</taxon>
        <taxon>Neoptera</taxon>
        <taxon>Endopterygota</taxon>
        <taxon>Hymenoptera</taxon>
        <taxon>Apocrita</taxon>
        <taxon>Aculeata</taxon>
        <taxon>Formicoidea</taxon>
        <taxon>Formicidae</taxon>
        <taxon>Dorylinae</taxon>
        <taxon>Ooceraea</taxon>
    </lineage>
</organism>
<dbReference type="SUPFAM" id="SSF53098">
    <property type="entry name" value="Ribonuclease H-like"/>
    <property type="match status" value="1"/>
</dbReference>
<reference evidence="1 2" key="1">
    <citation type="journal article" date="2014" name="Curr. Biol.">
        <title>The genome of the clonal raider ant Cerapachys biroi.</title>
        <authorList>
            <person name="Oxley P.R."/>
            <person name="Ji L."/>
            <person name="Fetter-Pruneda I."/>
            <person name="McKenzie S.K."/>
            <person name="Li C."/>
            <person name="Hu H."/>
            <person name="Zhang G."/>
            <person name="Kronauer D.J."/>
        </authorList>
    </citation>
    <scope>NUCLEOTIDE SEQUENCE [LARGE SCALE GENOMIC DNA]</scope>
</reference>
<dbReference type="AlphaFoldDB" id="A0A026W1S8"/>
<proteinExistence type="predicted"/>
<dbReference type="OMA" id="HMELCEL"/>
<evidence type="ECO:0000313" key="2">
    <source>
        <dbReference type="Proteomes" id="UP000053097"/>
    </source>
</evidence>
<accession>A0A026W1S8</accession>